<proteinExistence type="predicted"/>
<dbReference type="EMBL" id="BMAW01118206">
    <property type="protein sequence ID" value="GFT78531.1"/>
    <property type="molecule type" value="Genomic_DNA"/>
</dbReference>
<dbReference type="Proteomes" id="UP000887013">
    <property type="component" value="Unassembled WGS sequence"/>
</dbReference>
<accession>A0A8X6PRY8</accession>
<evidence type="ECO:0000313" key="1">
    <source>
        <dbReference type="EMBL" id="GFT78531.1"/>
    </source>
</evidence>
<reference evidence="1" key="1">
    <citation type="submission" date="2020-08" db="EMBL/GenBank/DDBJ databases">
        <title>Multicomponent nature underlies the extraordinary mechanical properties of spider dragline silk.</title>
        <authorList>
            <person name="Kono N."/>
            <person name="Nakamura H."/>
            <person name="Mori M."/>
            <person name="Yoshida Y."/>
            <person name="Ohtoshi R."/>
            <person name="Malay A.D."/>
            <person name="Moran D.A.P."/>
            <person name="Tomita M."/>
            <person name="Numata K."/>
            <person name="Arakawa K."/>
        </authorList>
    </citation>
    <scope>NUCLEOTIDE SEQUENCE</scope>
</reference>
<comment type="caution">
    <text evidence="1">The sequence shown here is derived from an EMBL/GenBank/DDBJ whole genome shotgun (WGS) entry which is preliminary data.</text>
</comment>
<dbReference type="AlphaFoldDB" id="A0A8X6PRY8"/>
<keyword evidence="2" id="KW-1185">Reference proteome</keyword>
<name>A0A8X6PRY8_NEPPI</name>
<protein>
    <submittedName>
        <fullName evidence="1">Uncharacterized protein</fullName>
    </submittedName>
</protein>
<evidence type="ECO:0000313" key="2">
    <source>
        <dbReference type="Proteomes" id="UP000887013"/>
    </source>
</evidence>
<organism evidence="1 2">
    <name type="scientific">Nephila pilipes</name>
    <name type="common">Giant wood spider</name>
    <name type="synonym">Nephila maculata</name>
    <dbReference type="NCBI Taxonomy" id="299642"/>
    <lineage>
        <taxon>Eukaryota</taxon>
        <taxon>Metazoa</taxon>
        <taxon>Ecdysozoa</taxon>
        <taxon>Arthropoda</taxon>
        <taxon>Chelicerata</taxon>
        <taxon>Arachnida</taxon>
        <taxon>Araneae</taxon>
        <taxon>Araneomorphae</taxon>
        <taxon>Entelegynae</taxon>
        <taxon>Araneoidea</taxon>
        <taxon>Nephilidae</taxon>
        <taxon>Nephila</taxon>
    </lineage>
</organism>
<sequence length="113" mass="13006">MKSVNNHDSKAMVMTDWFMLLQFNVNKVSCVSDSMITVFLSQSSLLLVNDNSLFTDLNEMMRLPKRLKINVNPDEFQSSLYTCRGMAFPIYELFGAEKIIFPRHSLYMGNPVV</sequence>
<gene>
    <name evidence="1" type="ORF">NPIL_650871</name>
</gene>